<comment type="function">
    <text evidence="4">Component of the eukaryotic translation initiation factor 3 (eIF-3) complex, which is involved in protein synthesis of a specialized repertoire of mRNAs and, together with other initiation factors, stimulates binding of mRNA and methionyl-tRNAi to the 40S ribosome. The eIF-3 complex specifically targets and initiates translation of a subset of mRNAs involved in cell proliferation.</text>
</comment>
<evidence type="ECO:0000313" key="7">
    <source>
        <dbReference type="Proteomes" id="UP000077115"/>
    </source>
</evidence>
<dbReference type="AlphaFoldDB" id="A0A177WH04"/>
<reference evidence="6 7" key="1">
    <citation type="submission" date="2006-10" db="EMBL/GenBank/DDBJ databases">
        <title>The Genome Sequence of Batrachochytrium dendrobatidis JEL423.</title>
        <authorList>
            <consortium name="The Broad Institute Genome Sequencing Platform"/>
            <person name="Birren B."/>
            <person name="Lander E."/>
            <person name="Galagan J."/>
            <person name="Cuomo C."/>
            <person name="Devon K."/>
            <person name="Jaffe D."/>
            <person name="Butler J."/>
            <person name="Alvarez P."/>
            <person name="Gnerre S."/>
            <person name="Grabherr M."/>
            <person name="Kleber M."/>
            <person name="Mauceli E."/>
            <person name="Brockman W."/>
            <person name="Young S."/>
            <person name="LaButti K."/>
            <person name="Sykes S."/>
            <person name="DeCaprio D."/>
            <person name="Crawford M."/>
            <person name="Koehrsen M."/>
            <person name="Engels R."/>
            <person name="Montgomery P."/>
            <person name="Pearson M."/>
            <person name="Howarth C."/>
            <person name="Larson L."/>
            <person name="White J."/>
            <person name="O'Leary S."/>
            <person name="Kodira C."/>
            <person name="Zeng Q."/>
            <person name="Yandava C."/>
            <person name="Alvarado L."/>
            <person name="Longcore J."/>
            <person name="James T."/>
        </authorList>
    </citation>
    <scope>NUCLEOTIDE SEQUENCE [LARGE SCALE GENOMIC DNA]</scope>
    <source>
        <strain evidence="6 7">JEL423</strain>
    </source>
</reference>
<dbReference type="GO" id="GO:0005852">
    <property type="term" value="C:eukaryotic translation initiation factor 3 complex"/>
    <property type="evidence" value="ECO:0007669"/>
    <property type="project" value="UniProtKB-UniRule"/>
</dbReference>
<evidence type="ECO:0000256" key="2">
    <source>
        <dbReference type="ARBA" id="ARBA00022540"/>
    </source>
</evidence>
<sequence>MTTTAALLAATAAAFTPSPDVVEPSTILDLPPEIPAVDWSHAAKKAMLVNKKISSVELNALAALKIIKHCKDGFPATCSGQLLGIDVVGKLQITNAFPFTAEAAVGGGATGAIDLITSHATAPPPVADSTTSPTVDLSITEAAAKEDVFDGTDYQTQMLCCLRALNFDANSVGWYQSTYMGTYWNQAIIDAQYNYQKNSPHAVMIIYDPSGTSQGNLSLKALRLSDTFMQVYETRKFSTENILEHKLTPGSVFETIPLKISSSHLLNTALLEVSNQSNLSSTTCSAFSFPSFQFASHLSSDAAPLTPNFDNLELSSETYLEKHLERMVESVEEHGQEQWRWQGWQRSFNKEQIRSQHHISQMNADNAAAIAAGNPPIHHEEDLKVPLSSFAKVASNEPSRLETLIISNQLDTYCKQINQFAGPTLTKMFVAKSFQPQK</sequence>
<comment type="subcellular location">
    <subcellularLocation>
        <location evidence="4">Cytoplasm</location>
    </subcellularLocation>
</comment>
<dbReference type="GO" id="GO:0033290">
    <property type="term" value="C:eukaryotic 48S preinitiation complex"/>
    <property type="evidence" value="ECO:0007669"/>
    <property type="project" value="UniProtKB-UniRule"/>
</dbReference>
<keyword evidence="2 4" id="KW-0396">Initiation factor</keyword>
<evidence type="ECO:0000259" key="5">
    <source>
        <dbReference type="PROSITE" id="PS50249"/>
    </source>
</evidence>
<comment type="subunit">
    <text evidence="4">Component of the eukaryotic translation initiation factor 3 (eIF-3) complex.</text>
</comment>
<dbReference type="EMBL" id="DS022302">
    <property type="protein sequence ID" value="OAJ39062.1"/>
    <property type="molecule type" value="Genomic_DNA"/>
</dbReference>
<keyword evidence="3 4" id="KW-0648">Protein biosynthesis</keyword>
<dbReference type="GO" id="GO:0003743">
    <property type="term" value="F:translation initiation factor activity"/>
    <property type="evidence" value="ECO:0007669"/>
    <property type="project" value="UniProtKB-UniRule"/>
</dbReference>
<dbReference type="InterPro" id="IPR045810">
    <property type="entry name" value="eIF3h_C"/>
</dbReference>
<dbReference type="GO" id="GO:0001732">
    <property type="term" value="P:formation of cytoplasmic translation initiation complex"/>
    <property type="evidence" value="ECO:0007669"/>
    <property type="project" value="UniProtKB-UniRule"/>
</dbReference>
<keyword evidence="1 4" id="KW-0963">Cytoplasm</keyword>
<organism evidence="6 7">
    <name type="scientific">Batrachochytrium dendrobatidis (strain JEL423)</name>
    <dbReference type="NCBI Taxonomy" id="403673"/>
    <lineage>
        <taxon>Eukaryota</taxon>
        <taxon>Fungi</taxon>
        <taxon>Fungi incertae sedis</taxon>
        <taxon>Chytridiomycota</taxon>
        <taxon>Chytridiomycota incertae sedis</taxon>
        <taxon>Chytridiomycetes</taxon>
        <taxon>Rhizophydiales</taxon>
        <taxon>Rhizophydiales incertae sedis</taxon>
        <taxon>Batrachochytrium</taxon>
    </lineage>
</organism>
<dbReference type="PROSITE" id="PS50249">
    <property type="entry name" value="MPN"/>
    <property type="match status" value="1"/>
</dbReference>
<dbReference type="GO" id="GO:0016282">
    <property type="term" value="C:eukaryotic 43S preinitiation complex"/>
    <property type="evidence" value="ECO:0007669"/>
    <property type="project" value="UniProtKB-UniRule"/>
</dbReference>
<dbReference type="Pfam" id="PF19445">
    <property type="entry name" value="eIF3h_C"/>
    <property type="match status" value="2"/>
</dbReference>
<dbReference type="Gene3D" id="3.40.140.10">
    <property type="entry name" value="Cytidine Deaminase, domain 2"/>
    <property type="match status" value="1"/>
</dbReference>
<dbReference type="InterPro" id="IPR037518">
    <property type="entry name" value="MPN"/>
</dbReference>
<dbReference type="VEuPathDB" id="FungiDB:BDEG_22938"/>
<dbReference type="Proteomes" id="UP000077115">
    <property type="component" value="Unassembled WGS sequence"/>
</dbReference>
<dbReference type="InterPro" id="IPR027524">
    <property type="entry name" value="eIF3h"/>
</dbReference>
<dbReference type="STRING" id="403673.A0A177WH04"/>
<evidence type="ECO:0000256" key="3">
    <source>
        <dbReference type="ARBA" id="ARBA00022917"/>
    </source>
</evidence>
<evidence type="ECO:0000256" key="4">
    <source>
        <dbReference type="HAMAP-Rule" id="MF_03007"/>
    </source>
</evidence>
<reference evidence="6 7" key="2">
    <citation type="submission" date="2016-05" db="EMBL/GenBank/DDBJ databases">
        <title>Lineage-specific infection strategies underlie the spectrum of fungal disease in amphibians.</title>
        <authorList>
            <person name="Cuomo C.A."/>
            <person name="Farrer R.A."/>
            <person name="James T."/>
            <person name="Longcore J."/>
            <person name="Birren B."/>
        </authorList>
    </citation>
    <scope>NUCLEOTIDE SEQUENCE [LARGE SCALE GENOMIC DNA]</scope>
    <source>
        <strain evidence="6 7">JEL423</strain>
    </source>
</reference>
<feature type="domain" description="MPN" evidence="5">
    <location>
        <begin position="56"/>
        <end position="228"/>
    </location>
</feature>
<evidence type="ECO:0000313" key="6">
    <source>
        <dbReference type="EMBL" id="OAJ39062.1"/>
    </source>
</evidence>
<dbReference type="InterPro" id="IPR050242">
    <property type="entry name" value="JAMM_MPN+_peptidase_M67A"/>
</dbReference>
<protein>
    <recommendedName>
        <fullName evidence="4">Eukaryotic translation initiation factor 3 subunit H</fullName>
        <shortName evidence="4">eIF3h</shortName>
    </recommendedName>
</protein>
<name>A0A177WH04_BATDL</name>
<dbReference type="CDD" id="cd08065">
    <property type="entry name" value="MPN_eIF3h"/>
    <property type="match status" value="1"/>
</dbReference>
<dbReference type="OrthoDB" id="10265695at2759"/>
<comment type="similarity">
    <text evidence="4">Belongs to the eIF-3 subunit H family.</text>
</comment>
<dbReference type="PANTHER" id="PTHR10410">
    <property type="entry name" value="EUKARYOTIC TRANSLATION INITIATION FACTOR 3 -RELATED"/>
    <property type="match status" value="1"/>
</dbReference>
<evidence type="ECO:0000256" key="1">
    <source>
        <dbReference type="ARBA" id="ARBA00022490"/>
    </source>
</evidence>
<accession>A0A177WH04</accession>
<gene>
    <name evidence="6" type="ORF">BDEG_22938</name>
</gene>
<dbReference type="HAMAP" id="MF_03007">
    <property type="entry name" value="eIF3h"/>
    <property type="match status" value="1"/>
</dbReference>
<proteinExistence type="inferred from homology"/>